<dbReference type="Pfam" id="PF00512">
    <property type="entry name" value="HisKA"/>
    <property type="match status" value="1"/>
</dbReference>
<evidence type="ECO:0000256" key="13">
    <source>
        <dbReference type="ARBA" id="ARBA00023136"/>
    </source>
</evidence>
<keyword evidence="12" id="KW-0902">Two-component regulatory system</keyword>
<dbReference type="GO" id="GO:0000155">
    <property type="term" value="F:phosphorelay sensor kinase activity"/>
    <property type="evidence" value="ECO:0007669"/>
    <property type="project" value="InterPro"/>
</dbReference>
<evidence type="ECO:0000256" key="7">
    <source>
        <dbReference type="ARBA" id="ARBA00022692"/>
    </source>
</evidence>
<feature type="transmembrane region" description="Helical" evidence="14">
    <location>
        <begin position="711"/>
        <end position="735"/>
    </location>
</feature>
<dbReference type="SUPFAM" id="SSF158472">
    <property type="entry name" value="HAMP domain-like"/>
    <property type="match status" value="1"/>
</dbReference>
<proteinExistence type="predicted"/>
<comment type="subcellular location">
    <subcellularLocation>
        <location evidence="2">Cell membrane</location>
        <topology evidence="2">Multi-pass membrane protein</topology>
    </subcellularLocation>
</comment>
<dbReference type="PANTHER" id="PTHR45528">
    <property type="entry name" value="SENSOR HISTIDINE KINASE CPXA"/>
    <property type="match status" value="1"/>
</dbReference>
<evidence type="ECO:0000256" key="14">
    <source>
        <dbReference type="SAM" id="Phobius"/>
    </source>
</evidence>
<keyword evidence="11 14" id="KW-1133">Transmembrane helix</keyword>
<dbReference type="PANTHER" id="PTHR45528:SF1">
    <property type="entry name" value="SENSOR HISTIDINE KINASE CPXA"/>
    <property type="match status" value="1"/>
</dbReference>
<dbReference type="GO" id="GO:0005524">
    <property type="term" value="F:ATP binding"/>
    <property type="evidence" value="ECO:0007669"/>
    <property type="project" value="UniProtKB-KW"/>
</dbReference>
<gene>
    <name evidence="17" type="ORF">OM074_15750</name>
</gene>
<dbReference type="InterPro" id="IPR003594">
    <property type="entry name" value="HATPase_dom"/>
</dbReference>
<dbReference type="SUPFAM" id="SSF55874">
    <property type="entry name" value="ATPase domain of HSP90 chaperone/DNA topoisomerase II/histidine kinase"/>
    <property type="match status" value="1"/>
</dbReference>
<feature type="transmembrane region" description="Helical" evidence="14">
    <location>
        <begin position="282"/>
        <end position="305"/>
    </location>
</feature>
<comment type="caution">
    <text evidence="17">The sequence shown here is derived from an EMBL/GenBank/DDBJ whole genome shotgun (WGS) entry which is preliminary data.</text>
</comment>
<organism evidence="17 18">
    <name type="scientific">Plebeiibacterium marinum</name>
    <dbReference type="NCBI Taxonomy" id="2992111"/>
    <lineage>
        <taxon>Bacteria</taxon>
        <taxon>Pseudomonadati</taxon>
        <taxon>Bacteroidota</taxon>
        <taxon>Bacteroidia</taxon>
        <taxon>Marinilabiliales</taxon>
        <taxon>Marinilabiliaceae</taxon>
        <taxon>Plebeiibacterium</taxon>
    </lineage>
</organism>
<dbReference type="CDD" id="cd06225">
    <property type="entry name" value="HAMP"/>
    <property type="match status" value="1"/>
</dbReference>
<dbReference type="AlphaFoldDB" id="A0AAE3MHD5"/>
<feature type="transmembrane region" description="Helical" evidence="14">
    <location>
        <begin position="317"/>
        <end position="336"/>
    </location>
</feature>
<dbReference type="Gene3D" id="1.10.287.130">
    <property type="match status" value="1"/>
</dbReference>
<dbReference type="RefSeq" id="WP_301201155.1">
    <property type="nucleotide sequence ID" value="NZ_JAPDPI010000037.1"/>
</dbReference>
<evidence type="ECO:0000256" key="12">
    <source>
        <dbReference type="ARBA" id="ARBA00023012"/>
    </source>
</evidence>
<feature type="transmembrane region" description="Helical" evidence="14">
    <location>
        <begin position="397"/>
        <end position="412"/>
    </location>
</feature>
<evidence type="ECO:0000256" key="9">
    <source>
        <dbReference type="ARBA" id="ARBA00022777"/>
    </source>
</evidence>
<dbReference type="InterPro" id="IPR050398">
    <property type="entry name" value="HssS/ArlS-like"/>
</dbReference>
<keyword evidence="5" id="KW-0597">Phosphoprotein</keyword>
<dbReference type="Pfam" id="PF00672">
    <property type="entry name" value="HAMP"/>
    <property type="match status" value="1"/>
</dbReference>
<feature type="transmembrane region" description="Helical" evidence="14">
    <location>
        <begin position="237"/>
        <end position="262"/>
    </location>
</feature>
<feature type="transmembrane region" description="Helical" evidence="14">
    <location>
        <begin position="203"/>
        <end position="225"/>
    </location>
</feature>
<sequence length="1228" mass="142604">MRKRLLTTLFSWQIILFVASLFIATLFSWAYYNFNDHSFSALRFQNVLHQQIIESRQFVMEFNKHLEEGDEWKAVDTTMYSQPEGIEVLVYKGDSLCCWTNQVLPYKNEDAKLLEKRVTKLANTWYLIEKNQYKEWSVYSLIGIKTEYSFNNAFLKEQFSIDIPVAYCKDISVDSHEKGEAVYDMDGNYLFTAIDCEHINPTYANWGALFVLISILLYIQVLILVLKKQRRILYNNLLFIASIFISGILYWLHICFHYPGFIFDTSLFSPVYFGATDVFPNLGSVLFFSTLTFSHSFIFYKYVLIPSFLSELNNRKFYRNMLVGITVALSFGFWHMQNHIVTMLVSHSLSAPILFKVSDIQFFDIVRFFIITLLWLSAVFVVEKLLVVYLKQLSKKLLSFIVLVVVLVLALYSFSLIFWVSSLMFLVVTIMLIWVTRRKNFHAYSTFIWFVAVFSVFAVYSFYFHNFNKEREERQLLVENLSFRLLQEEDPLTELMLKEIETSIASDSLIKEEIVKKEIDVNAIVRYLKSSYFKGYLERYELQVIPCWPGGDVFLSGDESKCNCYDYFGKMLEDDGTQVLGSRYFYFLKNQADLMTYFGVFRFFEGDRDREIRLYVEMVSKPFFEGPGYPELLLSERESKLREPLANYSYAKYVKGQLAKVVGDFAYPIQLDRLSSKIKDFRFFTYEEFSHVAYEAQEGIVVVLSLPVVSFSMILVAYSIFFVAFFLFGSIMILLTRLKKGRLMYDFTVQERIQIAFIGLMMALLVVIASGSVWQTMRRFEVKNNQILSEKIKSVLMELEHKIGQEDELLPEMQEYLEYLLKKFSSVFYTDLNLYGTDGRLIATSRPELFDKGLSGHLMNSRGYIEINRKSEIEFIHQESIGSLKYLSAYVPFINHDKRVLAYLNMPYFVGTSELRDEISSLVMGIVNFYLIFLIFVIGLTVVVSRRITHPLKVVQSKMGKLSLGKRNEKIEYKGRDEIGQLVLEYNRMVDELAESAEKLARGEREMAWREMARQIAHEIKNPLTPMKLSIQYLERAHKDNTPDFDVKLRKVSATLVDQIDKLSSIASEFSNFAKMPVAKRKKVDIIEILLQCVSLFDKSRNVDIVVNKGDLKKFWICADAEQMDSVFNNLLQNAVQSIPSKRNGSIEVSVEYDIKSITIAIKDNGLGITEEVQAKLFSPNFTTKSSGMGLGLAIVKNIVVNSKGKIWFETELDKGSVFFVQFPRYVD</sequence>
<feature type="transmembrane region" description="Helical" evidence="14">
    <location>
        <begin position="922"/>
        <end position="944"/>
    </location>
</feature>
<feature type="domain" description="HAMP" evidence="16">
    <location>
        <begin position="946"/>
        <end position="998"/>
    </location>
</feature>
<feature type="transmembrane region" description="Helical" evidence="14">
    <location>
        <begin position="365"/>
        <end position="390"/>
    </location>
</feature>
<keyword evidence="6" id="KW-0808">Transferase</keyword>
<protein>
    <recommendedName>
        <fullName evidence="3">histidine kinase</fullName>
        <ecNumber evidence="3">2.7.13.3</ecNumber>
    </recommendedName>
</protein>
<dbReference type="Gene3D" id="3.30.565.10">
    <property type="entry name" value="Histidine kinase-like ATPase, C-terminal domain"/>
    <property type="match status" value="1"/>
</dbReference>
<dbReference type="InterPro" id="IPR003661">
    <property type="entry name" value="HisK_dim/P_dom"/>
</dbReference>
<dbReference type="Proteomes" id="UP001207408">
    <property type="component" value="Unassembled WGS sequence"/>
</dbReference>
<keyword evidence="18" id="KW-1185">Reference proteome</keyword>
<keyword evidence="9" id="KW-0418">Kinase</keyword>
<dbReference type="SMART" id="SM00304">
    <property type="entry name" value="HAMP"/>
    <property type="match status" value="1"/>
</dbReference>
<dbReference type="SMART" id="SM00387">
    <property type="entry name" value="HATPase_c"/>
    <property type="match status" value="1"/>
</dbReference>
<evidence type="ECO:0000256" key="3">
    <source>
        <dbReference type="ARBA" id="ARBA00012438"/>
    </source>
</evidence>
<feature type="transmembrane region" description="Helical" evidence="14">
    <location>
        <begin position="12"/>
        <end position="32"/>
    </location>
</feature>
<dbReference type="SUPFAM" id="SSF47384">
    <property type="entry name" value="Homodimeric domain of signal transducing histidine kinase"/>
    <property type="match status" value="1"/>
</dbReference>
<comment type="catalytic activity">
    <reaction evidence="1">
        <text>ATP + protein L-histidine = ADP + protein N-phospho-L-histidine.</text>
        <dbReference type="EC" id="2.7.13.3"/>
    </reaction>
</comment>
<dbReference type="Gene3D" id="6.10.340.10">
    <property type="match status" value="1"/>
</dbReference>
<keyword evidence="4" id="KW-1003">Cell membrane</keyword>
<evidence type="ECO:0000256" key="1">
    <source>
        <dbReference type="ARBA" id="ARBA00000085"/>
    </source>
</evidence>
<dbReference type="EC" id="2.7.13.3" evidence="3"/>
<feature type="transmembrane region" description="Helical" evidence="14">
    <location>
        <begin position="447"/>
        <end position="465"/>
    </location>
</feature>
<name>A0AAE3MHD5_9BACT</name>
<dbReference type="PRINTS" id="PR00344">
    <property type="entry name" value="BCTRLSENSOR"/>
</dbReference>
<dbReference type="EMBL" id="JAPDPI010000037">
    <property type="protein sequence ID" value="MCW3807092.1"/>
    <property type="molecule type" value="Genomic_DNA"/>
</dbReference>
<feature type="domain" description="Histidine kinase" evidence="15">
    <location>
        <begin position="1015"/>
        <end position="1227"/>
    </location>
</feature>
<accession>A0AAE3MHD5</accession>
<evidence type="ECO:0000256" key="2">
    <source>
        <dbReference type="ARBA" id="ARBA00004651"/>
    </source>
</evidence>
<feature type="transmembrane region" description="Helical" evidence="14">
    <location>
        <begin position="755"/>
        <end position="774"/>
    </location>
</feature>
<dbReference type="InterPro" id="IPR036097">
    <property type="entry name" value="HisK_dim/P_sf"/>
</dbReference>
<evidence type="ECO:0000256" key="6">
    <source>
        <dbReference type="ARBA" id="ARBA00022679"/>
    </source>
</evidence>
<dbReference type="GO" id="GO:0005886">
    <property type="term" value="C:plasma membrane"/>
    <property type="evidence" value="ECO:0007669"/>
    <property type="project" value="UniProtKB-SubCell"/>
</dbReference>
<dbReference type="InterPro" id="IPR003660">
    <property type="entry name" value="HAMP_dom"/>
</dbReference>
<evidence type="ECO:0000256" key="5">
    <source>
        <dbReference type="ARBA" id="ARBA00022553"/>
    </source>
</evidence>
<dbReference type="InterPro" id="IPR036890">
    <property type="entry name" value="HATPase_C_sf"/>
</dbReference>
<keyword evidence="13 14" id="KW-0472">Membrane</keyword>
<dbReference type="SMART" id="SM00388">
    <property type="entry name" value="HisKA"/>
    <property type="match status" value="1"/>
</dbReference>
<evidence type="ECO:0000259" key="16">
    <source>
        <dbReference type="PROSITE" id="PS50885"/>
    </source>
</evidence>
<evidence type="ECO:0000256" key="8">
    <source>
        <dbReference type="ARBA" id="ARBA00022741"/>
    </source>
</evidence>
<keyword evidence="10 17" id="KW-0067">ATP-binding</keyword>
<reference evidence="17" key="1">
    <citation type="submission" date="2022-10" db="EMBL/GenBank/DDBJ databases">
        <authorList>
            <person name="Yu W.X."/>
        </authorList>
    </citation>
    <scope>NUCLEOTIDE SEQUENCE</scope>
    <source>
        <strain evidence="17">D04</strain>
    </source>
</reference>
<evidence type="ECO:0000313" key="17">
    <source>
        <dbReference type="EMBL" id="MCW3807092.1"/>
    </source>
</evidence>
<evidence type="ECO:0000256" key="4">
    <source>
        <dbReference type="ARBA" id="ARBA00022475"/>
    </source>
</evidence>
<dbReference type="CDD" id="cd00082">
    <property type="entry name" value="HisKA"/>
    <property type="match status" value="1"/>
</dbReference>
<feature type="transmembrane region" description="Helical" evidence="14">
    <location>
        <begin position="418"/>
        <end position="435"/>
    </location>
</feature>
<dbReference type="InterPro" id="IPR004358">
    <property type="entry name" value="Sig_transdc_His_kin-like_C"/>
</dbReference>
<keyword evidence="7 14" id="KW-0812">Transmembrane</keyword>
<dbReference type="InterPro" id="IPR005467">
    <property type="entry name" value="His_kinase_dom"/>
</dbReference>
<evidence type="ECO:0000256" key="10">
    <source>
        <dbReference type="ARBA" id="ARBA00022840"/>
    </source>
</evidence>
<evidence type="ECO:0000313" key="18">
    <source>
        <dbReference type="Proteomes" id="UP001207408"/>
    </source>
</evidence>
<dbReference type="PROSITE" id="PS50109">
    <property type="entry name" value="HIS_KIN"/>
    <property type="match status" value="1"/>
</dbReference>
<keyword evidence="8" id="KW-0547">Nucleotide-binding</keyword>
<evidence type="ECO:0000259" key="15">
    <source>
        <dbReference type="PROSITE" id="PS50109"/>
    </source>
</evidence>
<evidence type="ECO:0000256" key="11">
    <source>
        <dbReference type="ARBA" id="ARBA00022989"/>
    </source>
</evidence>
<dbReference type="PROSITE" id="PS50885">
    <property type="entry name" value="HAMP"/>
    <property type="match status" value="1"/>
</dbReference>
<dbReference type="Pfam" id="PF02518">
    <property type="entry name" value="HATPase_c"/>
    <property type="match status" value="1"/>
</dbReference>